<comment type="caution">
    <text evidence="1">The sequence shown here is derived from an EMBL/GenBank/DDBJ whole genome shotgun (WGS) entry which is preliminary data.</text>
</comment>
<feature type="non-terminal residue" evidence="1">
    <location>
        <position position="1"/>
    </location>
</feature>
<accession>X0UAA2</accession>
<dbReference type="GO" id="GO:0000107">
    <property type="term" value="F:imidazoleglycerol-phosphate synthase activity"/>
    <property type="evidence" value="ECO:0007669"/>
    <property type="project" value="TreeGrafter"/>
</dbReference>
<dbReference type="PANTHER" id="PTHR21235">
    <property type="entry name" value="IMIDAZOLE GLYCEROL PHOSPHATE SYNTHASE SUBUNIT HISF/H IGP SYNTHASE SUBUNIT HISF/H"/>
    <property type="match status" value="1"/>
</dbReference>
<dbReference type="AlphaFoldDB" id="X0UAA2"/>
<evidence type="ECO:0000313" key="1">
    <source>
        <dbReference type="EMBL" id="GAF96256.1"/>
    </source>
</evidence>
<protein>
    <recommendedName>
        <fullName evidence="2">Imidazole glycerol-phosphate synthase</fullName>
    </recommendedName>
</protein>
<dbReference type="Gene3D" id="3.20.20.70">
    <property type="entry name" value="Aldolase class I"/>
    <property type="match status" value="1"/>
</dbReference>
<sequence length="139" mass="14742">TKKFSKKKIVVAIDGKKNPPGSPRPRLEVLIMGGEEPSGMDVVEWAKRVEELGAGEILLTSKDADGTKDGYDIEMTKAVAEAVSIPVTASGGAGKLEDLYLAVTEAKAANVLCASVFHFGEITIPEAKKYLKAKGIQVL</sequence>
<dbReference type="InterPro" id="IPR011060">
    <property type="entry name" value="RibuloseP-bd_barrel"/>
</dbReference>
<dbReference type="InterPro" id="IPR013785">
    <property type="entry name" value="Aldolase_TIM"/>
</dbReference>
<reference evidence="1" key="1">
    <citation type="journal article" date="2014" name="Front. Microbiol.">
        <title>High frequency of phylogenetically diverse reductive dehalogenase-homologous genes in deep subseafloor sedimentary metagenomes.</title>
        <authorList>
            <person name="Kawai M."/>
            <person name="Futagami T."/>
            <person name="Toyoda A."/>
            <person name="Takaki Y."/>
            <person name="Nishi S."/>
            <person name="Hori S."/>
            <person name="Arai W."/>
            <person name="Tsubouchi T."/>
            <person name="Morono Y."/>
            <person name="Uchiyama I."/>
            <person name="Ito T."/>
            <person name="Fujiyama A."/>
            <person name="Inagaki F."/>
            <person name="Takami H."/>
        </authorList>
    </citation>
    <scope>NUCLEOTIDE SEQUENCE</scope>
    <source>
        <strain evidence="1">Expedition CK06-06</strain>
    </source>
</reference>
<dbReference type="GO" id="GO:0000105">
    <property type="term" value="P:L-histidine biosynthetic process"/>
    <property type="evidence" value="ECO:0007669"/>
    <property type="project" value="InterPro"/>
</dbReference>
<evidence type="ECO:0008006" key="2">
    <source>
        <dbReference type="Google" id="ProtNLM"/>
    </source>
</evidence>
<organism evidence="1">
    <name type="scientific">marine sediment metagenome</name>
    <dbReference type="NCBI Taxonomy" id="412755"/>
    <lineage>
        <taxon>unclassified sequences</taxon>
        <taxon>metagenomes</taxon>
        <taxon>ecological metagenomes</taxon>
    </lineage>
</organism>
<gene>
    <name evidence="1" type="ORF">S01H1_21620</name>
</gene>
<dbReference type="SUPFAM" id="SSF51366">
    <property type="entry name" value="Ribulose-phoshate binding barrel"/>
    <property type="match status" value="1"/>
</dbReference>
<dbReference type="EMBL" id="BARS01012024">
    <property type="protein sequence ID" value="GAF96256.1"/>
    <property type="molecule type" value="Genomic_DNA"/>
</dbReference>
<dbReference type="Pfam" id="PF00977">
    <property type="entry name" value="His_biosynth"/>
    <property type="match status" value="1"/>
</dbReference>
<name>X0UAA2_9ZZZZ</name>
<proteinExistence type="predicted"/>
<dbReference type="InterPro" id="IPR050064">
    <property type="entry name" value="IGPS_HisA/HisF"/>
</dbReference>
<dbReference type="PANTHER" id="PTHR21235:SF2">
    <property type="entry name" value="IMIDAZOLE GLYCEROL PHOSPHATE SYNTHASE HISHF"/>
    <property type="match status" value="1"/>
</dbReference>
<dbReference type="InterPro" id="IPR006062">
    <property type="entry name" value="His_biosynth"/>
</dbReference>